<dbReference type="AlphaFoldDB" id="A0A1F5ZWF6"/>
<gene>
    <name evidence="1" type="ORF">A3D77_01010</name>
</gene>
<dbReference type="PANTHER" id="PTHR38471:SF2">
    <property type="entry name" value="FOUR HELIX BUNDLE PROTEIN"/>
    <property type="match status" value="1"/>
</dbReference>
<dbReference type="EMBL" id="MFJL01000012">
    <property type="protein sequence ID" value="OGG16397.1"/>
    <property type="molecule type" value="Genomic_DNA"/>
</dbReference>
<reference evidence="1 2" key="1">
    <citation type="journal article" date="2016" name="Nat. Commun.">
        <title>Thousands of microbial genomes shed light on interconnected biogeochemical processes in an aquifer system.</title>
        <authorList>
            <person name="Anantharaman K."/>
            <person name="Brown C.T."/>
            <person name="Hug L.A."/>
            <person name="Sharon I."/>
            <person name="Castelle C.J."/>
            <person name="Probst A.J."/>
            <person name="Thomas B.C."/>
            <person name="Singh A."/>
            <person name="Wilkins M.J."/>
            <person name="Karaoz U."/>
            <person name="Brodie E.L."/>
            <person name="Williams K.H."/>
            <person name="Hubbard S.S."/>
            <person name="Banfield J.F."/>
        </authorList>
    </citation>
    <scope>NUCLEOTIDE SEQUENCE [LARGE SCALE GENOMIC DNA]</scope>
</reference>
<dbReference type="PANTHER" id="PTHR38471">
    <property type="entry name" value="FOUR HELIX BUNDLE PROTEIN"/>
    <property type="match status" value="1"/>
</dbReference>
<accession>A0A1F5ZWF6</accession>
<dbReference type="STRING" id="1798382.A3D77_01010"/>
<evidence type="ECO:0008006" key="3">
    <source>
        <dbReference type="Google" id="ProtNLM"/>
    </source>
</evidence>
<evidence type="ECO:0000313" key="2">
    <source>
        <dbReference type="Proteomes" id="UP000176923"/>
    </source>
</evidence>
<dbReference type="SUPFAM" id="SSF158446">
    <property type="entry name" value="IVS-encoded protein-like"/>
    <property type="match status" value="1"/>
</dbReference>
<dbReference type="InterPro" id="IPR036583">
    <property type="entry name" value="23S_rRNA_IVS_sf"/>
</dbReference>
<name>A0A1F5ZWF6_9BACT</name>
<protein>
    <recommendedName>
        <fullName evidence="3">Four helix bundle protein</fullName>
    </recommendedName>
</protein>
<dbReference type="Proteomes" id="UP000176923">
    <property type="component" value="Unassembled WGS sequence"/>
</dbReference>
<dbReference type="CDD" id="cd16377">
    <property type="entry name" value="23S_rRNA_IVP_like"/>
    <property type="match status" value="1"/>
</dbReference>
<comment type="caution">
    <text evidence="1">The sequence shown here is derived from an EMBL/GenBank/DDBJ whole genome shotgun (WGS) entry which is preliminary data.</text>
</comment>
<evidence type="ECO:0000313" key="1">
    <source>
        <dbReference type="EMBL" id="OGG16397.1"/>
    </source>
</evidence>
<dbReference type="NCBIfam" id="TIGR02436">
    <property type="entry name" value="four helix bundle protein"/>
    <property type="match status" value="1"/>
</dbReference>
<organism evidence="1 2">
    <name type="scientific">Candidatus Gottesmanbacteria bacterium RIFCSPHIGHO2_02_FULL_39_11</name>
    <dbReference type="NCBI Taxonomy" id="1798382"/>
    <lineage>
        <taxon>Bacteria</taxon>
        <taxon>Candidatus Gottesmaniibacteriota</taxon>
    </lineage>
</organism>
<dbReference type="Gene3D" id="1.20.1440.60">
    <property type="entry name" value="23S rRNA-intervening sequence"/>
    <property type="match status" value="1"/>
</dbReference>
<dbReference type="InterPro" id="IPR012657">
    <property type="entry name" value="23S_rRNA-intervening_sequence"/>
</dbReference>
<sequence>MNSKIQSFTDLIAWKKAHQLVIDIYTLTKKFPKEEMFGITNQIRRAAISISSNIAEGFSRRSKSEKRQFYYTSLGSLTETQNLLLVSRDVGYCNNNLFQKLAKQTIEVAKLDRGLISVVEA</sequence>
<proteinExistence type="predicted"/>
<dbReference type="Pfam" id="PF05635">
    <property type="entry name" value="23S_rRNA_IVP"/>
    <property type="match status" value="1"/>
</dbReference>